<organism evidence="2 3">
    <name type="scientific">Thioclava arctica</name>
    <dbReference type="NCBI Taxonomy" id="3238301"/>
    <lineage>
        <taxon>Bacteria</taxon>
        <taxon>Pseudomonadati</taxon>
        <taxon>Pseudomonadota</taxon>
        <taxon>Alphaproteobacteria</taxon>
        <taxon>Rhodobacterales</taxon>
        <taxon>Paracoccaceae</taxon>
        <taxon>Thioclava</taxon>
    </lineage>
</organism>
<dbReference type="EMBL" id="JBFRYC010000012">
    <property type="protein sequence ID" value="MEX1663138.1"/>
    <property type="molecule type" value="Genomic_DNA"/>
</dbReference>
<evidence type="ECO:0000313" key="2">
    <source>
        <dbReference type="EMBL" id="MEX1663138.1"/>
    </source>
</evidence>
<proteinExistence type="predicted"/>
<dbReference type="InterPro" id="IPR041657">
    <property type="entry name" value="HTH_17"/>
</dbReference>
<gene>
    <name evidence="2" type="ORF">AB4874_16045</name>
</gene>
<dbReference type="RefSeq" id="WP_368392730.1">
    <property type="nucleotide sequence ID" value="NZ_JBFRYC010000012.1"/>
</dbReference>
<accession>A0ABV3TNE6</accession>
<dbReference type="Pfam" id="PF12728">
    <property type="entry name" value="HTH_17"/>
    <property type="match status" value="1"/>
</dbReference>
<feature type="domain" description="Helix-turn-helix" evidence="1">
    <location>
        <begin position="79"/>
        <end position="125"/>
    </location>
</feature>
<name>A0ABV3TNE6_9RHOB</name>
<protein>
    <submittedName>
        <fullName evidence="2">Helix-turn-helix domain-containing protein</fullName>
    </submittedName>
</protein>
<dbReference type="Proteomes" id="UP001557465">
    <property type="component" value="Unassembled WGS sequence"/>
</dbReference>
<sequence length="129" mass="14555">MSKRSKLPNSKQATELLSAADLLCRWQAGSAATLWRAEQDGLLIPLRSGRRRGYAWETVWAFEGGQAPRGLEAAYRQRLLTPEDAALLCPFRPSTLIAKAKQGFLPYRRIGSRVRFVPAEIQRWLGTWA</sequence>
<comment type="caution">
    <text evidence="2">The sequence shown here is derived from an EMBL/GenBank/DDBJ whole genome shotgun (WGS) entry which is preliminary data.</text>
</comment>
<evidence type="ECO:0000259" key="1">
    <source>
        <dbReference type="Pfam" id="PF12728"/>
    </source>
</evidence>
<evidence type="ECO:0000313" key="3">
    <source>
        <dbReference type="Proteomes" id="UP001557465"/>
    </source>
</evidence>
<reference evidence="2 3" key="1">
    <citation type="journal article" date="2011" name="Int. J. Syst. Evol. Microbiol.">
        <title>Zhongshania antarctica gen. nov., sp. nov. and Zhongshania guokunii sp. nov., gammaproteobacteria respectively isolated from coastal attached (fast) ice and surface seawater of the Antarctic.</title>
        <authorList>
            <person name="Li H.J."/>
            <person name="Zhang X.Y."/>
            <person name="Chen C.X."/>
            <person name="Zhang Y.J."/>
            <person name="Gao Z.M."/>
            <person name="Yu Y."/>
            <person name="Chen X.L."/>
            <person name="Chen B."/>
            <person name="Zhang Y.Z."/>
        </authorList>
    </citation>
    <scope>NUCLEOTIDE SEQUENCE [LARGE SCALE GENOMIC DNA]</scope>
    <source>
        <strain evidence="2 3">15-R06ZXC-3</strain>
    </source>
</reference>
<keyword evidence="3" id="KW-1185">Reference proteome</keyword>